<dbReference type="OrthoDB" id="10681791at2759"/>
<evidence type="ECO:0000313" key="3">
    <source>
        <dbReference type="Proteomes" id="UP000835052"/>
    </source>
</evidence>
<evidence type="ECO:0000256" key="1">
    <source>
        <dbReference type="SAM" id="Coils"/>
    </source>
</evidence>
<reference evidence="2" key="1">
    <citation type="submission" date="2020-10" db="EMBL/GenBank/DDBJ databases">
        <authorList>
            <person name="Kikuchi T."/>
        </authorList>
    </citation>
    <scope>NUCLEOTIDE SEQUENCE</scope>
    <source>
        <strain evidence="2">NKZ352</strain>
    </source>
</reference>
<protein>
    <recommendedName>
        <fullName evidence="4">F-box domain-containing protein</fullName>
    </recommendedName>
</protein>
<comment type="caution">
    <text evidence="2">The sequence shown here is derived from an EMBL/GenBank/DDBJ whole genome shotgun (WGS) entry which is preliminary data.</text>
</comment>
<feature type="coiled-coil region" evidence="1">
    <location>
        <begin position="334"/>
        <end position="394"/>
    </location>
</feature>
<accession>A0A8S1HI37</accession>
<keyword evidence="1" id="KW-0175">Coiled coil</keyword>
<gene>
    <name evidence="2" type="ORF">CAUJ_LOCUS10834</name>
</gene>
<evidence type="ECO:0008006" key="4">
    <source>
        <dbReference type="Google" id="ProtNLM"/>
    </source>
</evidence>
<organism evidence="2 3">
    <name type="scientific">Caenorhabditis auriculariae</name>
    <dbReference type="NCBI Taxonomy" id="2777116"/>
    <lineage>
        <taxon>Eukaryota</taxon>
        <taxon>Metazoa</taxon>
        <taxon>Ecdysozoa</taxon>
        <taxon>Nematoda</taxon>
        <taxon>Chromadorea</taxon>
        <taxon>Rhabditida</taxon>
        <taxon>Rhabditina</taxon>
        <taxon>Rhabditomorpha</taxon>
        <taxon>Rhabditoidea</taxon>
        <taxon>Rhabditidae</taxon>
        <taxon>Peloderinae</taxon>
        <taxon>Caenorhabditis</taxon>
    </lineage>
</organism>
<keyword evidence="3" id="KW-1185">Reference proteome</keyword>
<dbReference type="AlphaFoldDB" id="A0A8S1HI37"/>
<dbReference type="Proteomes" id="UP000835052">
    <property type="component" value="Unassembled WGS sequence"/>
</dbReference>
<sequence length="560" mass="63895">MTMLDIHNVDVLEALLQMMDFDTVNEAETVCRRWRDLIQRRRRHYARLKVEQVSMRFTFFSNDCFVIDPLIVDNRRKVPINDDLYYFVDWVEPYELAIKSVMQGDLTVEFTSMPGIWFIDVKSLFVNCCGKGTGLELVHFLPRFRNLKKFHVIGQFWFTDFAFILSCMKSVEYISLLLSVPNIYLPPFDVRNPEIRAAMMRNDQQESRQIADLVRMDFEERLQRHVARGMGEEEEIVSTDEEDIWDDEVFLDDPQDAQQPAQPQIIVLQPAPEAPGMQLFYVPPELAYAPYGDSGSESDDEDEEDEEVVQQVANEIADEVARRAIEEAAERAAIEAAQREVIEAAERAAIEAAERAAIEAAERAAIEAAERAANEAAERAANEAAERAAIEAAERAANGAAEEAANGPANEAAGPAFQDPLNAVVVDVVHDFPAQPEPVAEPVQEPEPRRTTITASDEDLRTLIIKSDKLTRLDIGDFDNAFSTNQFIRFLQEADFASECTIVLKFWVSHKARMDIWIRNNCRIRMQADLRATNDIFKYIFEFRETAFYLTFKQNLPNQE</sequence>
<proteinExistence type="predicted"/>
<dbReference type="EMBL" id="CAJGYM010000049">
    <property type="protein sequence ID" value="CAD6194915.1"/>
    <property type="molecule type" value="Genomic_DNA"/>
</dbReference>
<name>A0A8S1HI37_9PELO</name>
<evidence type="ECO:0000313" key="2">
    <source>
        <dbReference type="EMBL" id="CAD6194915.1"/>
    </source>
</evidence>